<dbReference type="GO" id="GO:0003700">
    <property type="term" value="F:DNA-binding transcription factor activity"/>
    <property type="evidence" value="ECO:0007669"/>
    <property type="project" value="InterPro"/>
</dbReference>
<dbReference type="InterPro" id="IPR000551">
    <property type="entry name" value="MerR-type_HTH_dom"/>
</dbReference>
<keyword evidence="3" id="KW-0010">Activator</keyword>
<keyword evidence="2" id="KW-0238">DNA-binding</keyword>
<dbReference type="Proteomes" id="UP000680866">
    <property type="component" value="Chromosome"/>
</dbReference>
<accession>A0A810NCQ5</accession>
<protein>
    <submittedName>
        <fullName evidence="7">MerR family transcriptional regulator</fullName>
    </submittedName>
</protein>
<dbReference type="Pfam" id="PF07739">
    <property type="entry name" value="TipAS"/>
    <property type="match status" value="1"/>
</dbReference>
<evidence type="ECO:0000313" key="8">
    <source>
        <dbReference type="Proteomes" id="UP000680866"/>
    </source>
</evidence>
<sequence length="272" mass="30179">MTRRQAAGTAATEGLTVGAAASHAGVTVRTLHHWDAIGLVRPSARTAAGYRLYTATDVARIHRVLVYRELDVPLDRIAGLLDAPVADATESLLRQRDRLRERIVRLERMAAALDRMVEARNTGILLSPEEQVAIFGEQWRPSWVAEARERWGDTNQWAQYAERAAGRTAEDWRLVTENVEALNADLATARRTGVRPGSDEANALAERHRASMGAHFDCTHSMQVCLGRRFTTDPEFAAYYDDLEPGLATWLRDIIDANARAHGIAPESATWS</sequence>
<reference evidence="7" key="1">
    <citation type="submission" date="2020-08" db="EMBL/GenBank/DDBJ databases">
        <title>Whole genome shotgun sequence of Polymorphospora rubra NBRC 101157.</title>
        <authorList>
            <person name="Komaki H."/>
            <person name="Tamura T."/>
        </authorList>
    </citation>
    <scope>NUCLEOTIDE SEQUENCE</scope>
    <source>
        <strain evidence="7">NBRC 101157</strain>
    </source>
</reference>
<dbReference type="AlphaFoldDB" id="A0A810NCQ5"/>
<evidence type="ECO:0000313" key="7">
    <source>
        <dbReference type="EMBL" id="BCJ70114.1"/>
    </source>
</evidence>
<evidence type="ECO:0000256" key="1">
    <source>
        <dbReference type="ARBA" id="ARBA00023015"/>
    </source>
</evidence>
<dbReference type="GO" id="GO:0003677">
    <property type="term" value="F:DNA binding"/>
    <property type="evidence" value="ECO:0007669"/>
    <property type="project" value="UniProtKB-KW"/>
</dbReference>
<keyword evidence="8" id="KW-1185">Reference proteome</keyword>
<organism evidence="7 8">
    <name type="scientific">Polymorphospora rubra</name>
    <dbReference type="NCBI Taxonomy" id="338584"/>
    <lineage>
        <taxon>Bacteria</taxon>
        <taxon>Bacillati</taxon>
        <taxon>Actinomycetota</taxon>
        <taxon>Actinomycetes</taxon>
        <taxon>Micromonosporales</taxon>
        <taxon>Micromonosporaceae</taxon>
        <taxon>Polymorphospora</taxon>
    </lineage>
</organism>
<feature type="domain" description="HTH merR-type" evidence="6">
    <location>
        <begin position="14"/>
        <end position="83"/>
    </location>
</feature>
<dbReference type="CDD" id="cd01106">
    <property type="entry name" value="HTH_TipAL-Mta"/>
    <property type="match status" value="1"/>
</dbReference>
<dbReference type="Gene3D" id="1.10.1660.10">
    <property type="match status" value="1"/>
</dbReference>
<dbReference type="SMART" id="SM00422">
    <property type="entry name" value="HTH_MERR"/>
    <property type="match status" value="1"/>
</dbReference>
<dbReference type="Gene3D" id="1.10.490.50">
    <property type="entry name" value="Antibiotic binding domain of TipA-like multidrug resistance regulators"/>
    <property type="match status" value="1"/>
</dbReference>
<dbReference type="PRINTS" id="PR00040">
    <property type="entry name" value="HTHMERR"/>
</dbReference>
<evidence type="ECO:0000256" key="4">
    <source>
        <dbReference type="ARBA" id="ARBA00023163"/>
    </source>
</evidence>
<dbReference type="InterPro" id="IPR047057">
    <property type="entry name" value="MerR_fam"/>
</dbReference>
<dbReference type="PROSITE" id="PS50937">
    <property type="entry name" value="HTH_MERR_2"/>
    <property type="match status" value="1"/>
</dbReference>
<keyword evidence="4" id="KW-0804">Transcription</keyword>
<dbReference type="PANTHER" id="PTHR30204:SF90">
    <property type="entry name" value="HTH-TYPE TRANSCRIPTIONAL ACTIVATOR MTA"/>
    <property type="match status" value="1"/>
</dbReference>
<dbReference type="PROSITE" id="PS00552">
    <property type="entry name" value="HTH_MERR_1"/>
    <property type="match status" value="1"/>
</dbReference>
<name>A0A810NCQ5_9ACTN</name>
<gene>
    <name evidence="7" type="ORF">Prubr_71350</name>
</gene>
<keyword evidence="5" id="KW-0175">Coiled coil</keyword>
<dbReference type="Pfam" id="PF13411">
    <property type="entry name" value="MerR_1"/>
    <property type="match status" value="1"/>
</dbReference>
<proteinExistence type="predicted"/>
<dbReference type="PANTHER" id="PTHR30204">
    <property type="entry name" value="REDOX-CYCLING DRUG-SENSING TRANSCRIPTIONAL ACTIVATOR SOXR"/>
    <property type="match status" value="1"/>
</dbReference>
<dbReference type="InterPro" id="IPR036244">
    <property type="entry name" value="TipA-like_antibiotic-bd"/>
</dbReference>
<feature type="coiled-coil region" evidence="5">
    <location>
        <begin position="89"/>
        <end position="116"/>
    </location>
</feature>
<dbReference type="KEGG" id="pry:Prubr_71350"/>
<evidence type="ECO:0000256" key="2">
    <source>
        <dbReference type="ARBA" id="ARBA00023125"/>
    </source>
</evidence>
<dbReference type="RefSeq" id="WP_212819818.1">
    <property type="nucleotide sequence ID" value="NZ_AP023359.1"/>
</dbReference>
<dbReference type="SUPFAM" id="SSF46955">
    <property type="entry name" value="Putative DNA-binding domain"/>
    <property type="match status" value="1"/>
</dbReference>
<dbReference type="InterPro" id="IPR009061">
    <property type="entry name" value="DNA-bd_dom_put_sf"/>
</dbReference>
<dbReference type="EMBL" id="AP023359">
    <property type="protein sequence ID" value="BCJ70114.1"/>
    <property type="molecule type" value="Genomic_DNA"/>
</dbReference>
<dbReference type="SUPFAM" id="SSF89082">
    <property type="entry name" value="Antibiotic binding domain of TipA-like multidrug resistance regulators"/>
    <property type="match status" value="1"/>
</dbReference>
<evidence type="ECO:0000259" key="6">
    <source>
        <dbReference type="PROSITE" id="PS50937"/>
    </source>
</evidence>
<keyword evidence="1" id="KW-0805">Transcription regulation</keyword>
<evidence type="ECO:0000256" key="5">
    <source>
        <dbReference type="SAM" id="Coils"/>
    </source>
</evidence>
<evidence type="ECO:0000256" key="3">
    <source>
        <dbReference type="ARBA" id="ARBA00023159"/>
    </source>
</evidence>
<dbReference type="InterPro" id="IPR012925">
    <property type="entry name" value="TipAS_dom"/>
</dbReference>